<reference evidence="3" key="2">
    <citation type="submission" date="2014-08" db="EMBL/GenBank/DDBJ databases">
        <title>Complete genome of Weissella ceti strain WS74 isolated from diseased rainbow trout in Brazil.</title>
        <authorList>
            <person name="Figueiredo H.C.P."/>
            <person name="Leal C.A.G."/>
            <person name="Pereira F.L."/>
            <person name="Soares S.C."/>
            <person name="Dorella F.A."/>
            <person name="Carvalho A.F."/>
            <person name="Azevedo V.A.C."/>
        </authorList>
    </citation>
    <scope>NUCLEOTIDE SEQUENCE [LARGE SCALE GENOMIC DNA]</scope>
    <source>
        <strain evidence="3">WS74</strain>
    </source>
</reference>
<protein>
    <submittedName>
        <fullName evidence="2">Uncharacterized protein</fullName>
    </submittedName>
</protein>
<feature type="transmembrane region" description="Helical" evidence="1">
    <location>
        <begin position="6"/>
        <end position="25"/>
    </location>
</feature>
<keyword evidence="1" id="KW-0812">Transmembrane</keyword>
<keyword evidence="1" id="KW-1133">Transmembrane helix</keyword>
<dbReference type="EMBL" id="CP009223">
    <property type="protein sequence ID" value="AIM62404.1"/>
    <property type="molecule type" value="Genomic_DNA"/>
</dbReference>
<gene>
    <name evidence="2" type="ORF">WS74_0152</name>
</gene>
<sequence length="64" mass="7439">MIFSVISTLAINLILIIILFYLILYTLFELKFIKNEWIIIIFSALSATFIVLNLSIQFISNNQI</sequence>
<name>A0A075TY02_9LACO</name>
<feature type="transmembrane region" description="Helical" evidence="1">
    <location>
        <begin position="37"/>
        <end position="59"/>
    </location>
</feature>
<proteinExistence type="predicted"/>
<evidence type="ECO:0000313" key="3">
    <source>
        <dbReference type="Proteomes" id="UP000029079"/>
    </source>
</evidence>
<dbReference type="KEGG" id="wce:WS08_0151"/>
<reference evidence="2 3" key="1">
    <citation type="journal article" date="2014" name="Genome Announc.">
        <title>Complete Genome Sequences of Fish Pathogenic Weissella ceti Strains WS74 and WS105.</title>
        <authorList>
            <person name="Figueiredo H.C."/>
            <person name="Leal C.A."/>
            <person name="Dorella F.A."/>
            <person name="Carvalho A.F."/>
            <person name="Soares S.C."/>
            <person name="Pereira F.L."/>
            <person name="Azevedo V.A."/>
        </authorList>
    </citation>
    <scope>NUCLEOTIDE SEQUENCE [LARGE SCALE GENOMIC DNA]</scope>
    <source>
        <strain evidence="2 3">WS74</strain>
    </source>
</reference>
<keyword evidence="1" id="KW-0472">Membrane</keyword>
<dbReference type="KEGG" id="wct:WS74_0152"/>
<accession>A0A075TY02</accession>
<evidence type="ECO:0000313" key="2">
    <source>
        <dbReference type="EMBL" id="AIM62404.1"/>
    </source>
</evidence>
<dbReference type="Proteomes" id="UP000029079">
    <property type="component" value="Chromosome"/>
</dbReference>
<dbReference type="STRING" id="759620.WS105_0151"/>
<organism evidence="2 3">
    <name type="scientific">Weissella ceti</name>
    <dbReference type="NCBI Taxonomy" id="759620"/>
    <lineage>
        <taxon>Bacteria</taxon>
        <taxon>Bacillati</taxon>
        <taxon>Bacillota</taxon>
        <taxon>Bacilli</taxon>
        <taxon>Lactobacillales</taxon>
        <taxon>Lactobacillaceae</taxon>
        <taxon>Weissella</taxon>
    </lineage>
</organism>
<dbReference type="AlphaFoldDB" id="A0A075TY02"/>
<evidence type="ECO:0000256" key="1">
    <source>
        <dbReference type="SAM" id="Phobius"/>
    </source>
</evidence>
<keyword evidence="3" id="KW-1185">Reference proteome</keyword>
<dbReference type="KEGG" id="wci:WS105_0151"/>